<keyword evidence="2" id="KW-1185">Reference proteome</keyword>
<reference evidence="1" key="1">
    <citation type="submission" date="2022-10" db="EMBL/GenBank/DDBJ databases">
        <authorList>
            <person name="Byrne P K."/>
        </authorList>
    </citation>
    <scope>NUCLEOTIDE SEQUENCE</scope>
    <source>
        <strain evidence="1">IFO1802</strain>
    </source>
</reference>
<dbReference type="Pfam" id="PF00687">
    <property type="entry name" value="Ribosomal_L1"/>
    <property type="match status" value="1"/>
</dbReference>
<dbReference type="InterPro" id="IPR023674">
    <property type="entry name" value="Ribosomal_uL1-like"/>
</dbReference>
<evidence type="ECO:0000313" key="1">
    <source>
        <dbReference type="EMBL" id="CAI4063627.1"/>
    </source>
</evidence>
<dbReference type="EMBL" id="OX365903">
    <property type="protein sequence ID" value="CAI4063627.1"/>
    <property type="molecule type" value="Genomic_DNA"/>
</dbReference>
<evidence type="ECO:0000313" key="2">
    <source>
        <dbReference type="Proteomes" id="UP001162087"/>
    </source>
</evidence>
<dbReference type="OrthoDB" id="10251727at2759"/>
<protein>
    <submittedName>
        <fullName evidence="1">Uncharacterized protein</fullName>
    </submittedName>
</protein>
<proteinExistence type="predicted"/>
<dbReference type="Proteomes" id="UP001162087">
    <property type="component" value="Chromosome 8"/>
</dbReference>
<dbReference type="InterPro" id="IPR028364">
    <property type="entry name" value="Ribosomal_uL1/biogenesis"/>
</dbReference>
<sequence length="375" mass="42231">MARKNNSRKSTPVSAPNKEKKKVTQEKLSTIIPRERTTKAIDELIKFTSNSQDDKEEEQNGKKKLLEDDEEDLKKDLQLIVVNNKSFTGTSKTFKLKLLNVKHSLYKPWKQASATAIKDFKTLLILKDSDIKKVSEDDLFDKLDSEGIKIDEIICGKDLKTVYKAYEARNAFISQFSLILADDSIITSLPKLMGGKAYNKVETTPVAIRTQANKEFSLTTLTNNIKKVCHNQLPVKLPRGTTLNVHLGNLEWLKPEEFVDNVESISEQLIGAFPIRSVFIKTNKSPVLPLYYNQDVLDELVAKKEKAEENTADDTVIIDGVQVHLSTFNKGLMEIANPAELSSIFSKQVNNAKKRSSSELEKKSSKSQTVKKAKN</sequence>
<name>A0AA35JIQ8_SACK1</name>
<organism evidence="1 2">
    <name type="scientific">Saccharomyces kudriavzevii (strain ATCC MYA-4449 / AS 2.2408 / CBS 8840 / NBRC 1802 / NCYC 2889)</name>
    <name type="common">Yeast</name>
    <dbReference type="NCBI Taxonomy" id="226230"/>
    <lineage>
        <taxon>Eukaryota</taxon>
        <taxon>Fungi</taxon>
        <taxon>Dikarya</taxon>
        <taxon>Ascomycota</taxon>
        <taxon>Saccharomycotina</taxon>
        <taxon>Saccharomycetes</taxon>
        <taxon>Saccharomycetales</taxon>
        <taxon>Saccharomycetaceae</taxon>
        <taxon>Saccharomyces</taxon>
    </lineage>
</organism>
<accession>A0AA35JIQ8</accession>
<dbReference type="SUPFAM" id="SSF56808">
    <property type="entry name" value="Ribosomal protein L1"/>
    <property type="match status" value="1"/>
</dbReference>
<gene>
    <name evidence="1" type="primary">SKDI08G0970</name>
    <name evidence="1" type="ORF">SKDI_08G0970</name>
</gene>